<dbReference type="Proteomes" id="UP000076404">
    <property type="component" value="Chromosome"/>
</dbReference>
<dbReference type="KEGG" id="gph:GEMMAAP_03600"/>
<organism evidence="4 5">
    <name type="scientific">Gemmatimonas phototrophica</name>
    <dbReference type="NCBI Taxonomy" id="1379270"/>
    <lineage>
        <taxon>Bacteria</taxon>
        <taxon>Pseudomonadati</taxon>
        <taxon>Gemmatimonadota</taxon>
        <taxon>Gemmatimonadia</taxon>
        <taxon>Gemmatimonadales</taxon>
        <taxon>Gemmatimonadaceae</taxon>
        <taxon>Gemmatimonas</taxon>
    </lineage>
</organism>
<reference evidence="4 5" key="2">
    <citation type="journal article" date="2016" name="Environ. Microbiol. Rep.">
        <title>Metagenomic evidence for the presence of phototrophic Gemmatimonadetes bacteria in diverse environments.</title>
        <authorList>
            <person name="Zeng Y."/>
            <person name="Baumbach J."/>
            <person name="Barbosa E.G."/>
            <person name="Azevedo V."/>
            <person name="Zhang C."/>
            <person name="Koblizek M."/>
        </authorList>
    </citation>
    <scope>NUCLEOTIDE SEQUENCE [LARGE SCALE GENOMIC DNA]</scope>
    <source>
        <strain evidence="4 5">AP64</strain>
    </source>
</reference>
<dbReference type="Gene3D" id="3.10.560.10">
    <property type="entry name" value="Outer membrane lipoprotein wza domain like"/>
    <property type="match status" value="1"/>
</dbReference>
<dbReference type="PANTHER" id="PTHR33619">
    <property type="entry name" value="POLYSACCHARIDE EXPORT PROTEIN GFCE-RELATED"/>
    <property type="match status" value="1"/>
</dbReference>
<dbReference type="eggNOG" id="COG1596">
    <property type="taxonomic scope" value="Bacteria"/>
</dbReference>
<dbReference type="AlphaFoldDB" id="A0A143BHT0"/>
<dbReference type="PANTHER" id="PTHR33619:SF3">
    <property type="entry name" value="POLYSACCHARIDE EXPORT PROTEIN GFCE-RELATED"/>
    <property type="match status" value="1"/>
</dbReference>
<keyword evidence="1" id="KW-1133">Transmembrane helix</keyword>
<gene>
    <name evidence="4" type="ORF">GEMMAAP_03600</name>
</gene>
<feature type="chain" id="PRO_5007506834" description="Soluble ligand binding domain-containing protein" evidence="2">
    <location>
        <begin position="27"/>
        <end position="267"/>
    </location>
</feature>
<accession>A0A143BHT0</accession>
<dbReference type="EMBL" id="CP011454">
    <property type="protein sequence ID" value="AMW04165.1"/>
    <property type="molecule type" value="Genomic_DNA"/>
</dbReference>
<evidence type="ECO:0000313" key="5">
    <source>
        <dbReference type="Proteomes" id="UP000076404"/>
    </source>
</evidence>
<dbReference type="STRING" id="1379270.GEMMAAP_03600"/>
<feature type="domain" description="Soluble ligand binding" evidence="3">
    <location>
        <begin position="153"/>
        <end position="197"/>
    </location>
</feature>
<keyword evidence="2" id="KW-0732">Signal</keyword>
<feature type="transmembrane region" description="Helical" evidence="1">
    <location>
        <begin position="240"/>
        <end position="263"/>
    </location>
</feature>
<dbReference type="InterPro" id="IPR019554">
    <property type="entry name" value="Soluble_ligand-bd"/>
</dbReference>
<protein>
    <recommendedName>
        <fullName evidence="3">Soluble ligand binding domain-containing protein</fullName>
    </recommendedName>
</protein>
<evidence type="ECO:0000313" key="4">
    <source>
        <dbReference type="EMBL" id="AMW04165.1"/>
    </source>
</evidence>
<evidence type="ECO:0000256" key="1">
    <source>
        <dbReference type="SAM" id="Phobius"/>
    </source>
</evidence>
<reference evidence="4 5" key="1">
    <citation type="journal article" date="2014" name="Proc. Natl. Acad. Sci. U.S.A.">
        <title>Functional type 2 photosynthetic reaction centers found in the rare bacterial phylum Gemmatimonadetes.</title>
        <authorList>
            <person name="Zeng Y."/>
            <person name="Feng F."/>
            <person name="Medova H."/>
            <person name="Dean J."/>
            <person name="Koblizek M."/>
        </authorList>
    </citation>
    <scope>NUCLEOTIDE SEQUENCE [LARGE SCALE GENOMIC DNA]</scope>
    <source>
        <strain evidence="4 5">AP64</strain>
    </source>
</reference>
<dbReference type="GO" id="GO:0015159">
    <property type="term" value="F:polysaccharide transmembrane transporter activity"/>
    <property type="evidence" value="ECO:0007669"/>
    <property type="project" value="InterPro"/>
</dbReference>
<keyword evidence="1" id="KW-0472">Membrane</keyword>
<proteinExistence type="predicted"/>
<feature type="signal peptide" evidence="2">
    <location>
        <begin position="1"/>
        <end position="26"/>
    </location>
</feature>
<dbReference type="Pfam" id="PF10531">
    <property type="entry name" value="SLBB"/>
    <property type="match status" value="1"/>
</dbReference>
<sequence>MRHTVLAKQITGAALLAMLATFPLQAQEASPSGAQRASRAELAERISTLERQVAGSALKKDARAKAMAEVAAIKARLQSGDFKVGDRFVLTIRQDSVRSDTVAVRDSLKVSILNIPDVTLEGVLRSELDARINSHVARYLRNVDTRTLILTRVSILGAVQRPGFYYAVPDRPLSDLVTLAGGPAPNAKLTELEVNRGSASVVKSKDSKRYLKEGRTLEQADVQSGDDVHIPQKRKINWQLAVQMLFILSSLTFAFINFLRWYYDREV</sequence>
<dbReference type="InterPro" id="IPR049712">
    <property type="entry name" value="Poly_export"/>
</dbReference>
<keyword evidence="1" id="KW-0812">Transmembrane</keyword>
<evidence type="ECO:0000259" key="3">
    <source>
        <dbReference type="Pfam" id="PF10531"/>
    </source>
</evidence>
<evidence type="ECO:0000256" key="2">
    <source>
        <dbReference type="SAM" id="SignalP"/>
    </source>
</evidence>
<keyword evidence="5" id="KW-1185">Reference proteome</keyword>
<name>A0A143BHT0_9BACT</name>